<gene>
    <name evidence="2" type="ORF">dsmv_3463</name>
</gene>
<protein>
    <recommendedName>
        <fullName evidence="4">Outer-membrane lipoprotein LolB</fullName>
    </recommendedName>
</protein>
<keyword evidence="3" id="KW-1185">Reference proteome</keyword>
<proteinExistence type="predicted"/>
<dbReference type="RefSeq" id="WP_020878596.1">
    <property type="nucleotide sequence ID" value="NZ_ATHJ01000123.1"/>
</dbReference>
<dbReference type="STRING" id="897.B2D07_10670"/>
<evidence type="ECO:0000256" key="1">
    <source>
        <dbReference type="ARBA" id="ARBA00022729"/>
    </source>
</evidence>
<dbReference type="SUPFAM" id="SSF89392">
    <property type="entry name" value="Prokaryotic lipoproteins and lipoprotein localization factors"/>
    <property type="match status" value="1"/>
</dbReference>
<dbReference type="InterPro" id="IPR029046">
    <property type="entry name" value="LolA/LolB/LppX"/>
</dbReference>
<evidence type="ECO:0000313" key="3">
    <source>
        <dbReference type="Proteomes" id="UP000014977"/>
    </source>
</evidence>
<dbReference type="Gene3D" id="2.50.20.10">
    <property type="entry name" value="Lipoprotein localisation LolA/LolB/LppX"/>
    <property type="match status" value="1"/>
</dbReference>
<evidence type="ECO:0008006" key="4">
    <source>
        <dbReference type="Google" id="ProtNLM"/>
    </source>
</evidence>
<dbReference type="Pfam" id="PF14125">
    <property type="entry name" value="DUF4292"/>
    <property type="match status" value="1"/>
</dbReference>
<dbReference type="EMBL" id="ATHJ01000123">
    <property type="protein sequence ID" value="EPR34054.1"/>
    <property type="molecule type" value="Genomic_DNA"/>
</dbReference>
<dbReference type="Proteomes" id="UP000014977">
    <property type="component" value="Unassembled WGS sequence"/>
</dbReference>
<name>S7UJR7_DESML</name>
<sequence length="260" mass="29187">MGRRNGHIRNVLITAAVMLLLGGCAGLGPAPKPTETTPYTRNMISRLSLQNAALTTFKGTGTVRLVSRDGEQRNARVAWIGEAPDKLRLSVLNIGGLPMTTMAADGKNFFMASHTPKKFFKTRASNPNLDKLIGIRLNVEEIIEFLRGRVPIRQFDHAAAETDAATDEIRLTLSGPRGRILEKIVLSEDTGSITSVEMYDARENWMYTADFSDHREMNGYKVPFQIDILSRGDRLRLRIQRYWRQASTEPSTFMLLESEM</sequence>
<comment type="caution">
    <text evidence="2">The sequence shown here is derived from an EMBL/GenBank/DDBJ whole genome shotgun (WGS) entry which is preliminary data.</text>
</comment>
<organism evidence="2 3">
    <name type="scientific">Desulfococcus multivorans DSM 2059</name>
    <dbReference type="NCBI Taxonomy" id="1121405"/>
    <lineage>
        <taxon>Bacteria</taxon>
        <taxon>Pseudomonadati</taxon>
        <taxon>Thermodesulfobacteriota</taxon>
        <taxon>Desulfobacteria</taxon>
        <taxon>Desulfobacterales</taxon>
        <taxon>Desulfococcaceae</taxon>
        <taxon>Desulfococcus</taxon>
    </lineage>
</organism>
<evidence type="ECO:0000313" key="2">
    <source>
        <dbReference type="EMBL" id="EPR34054.1"/>
    </source>
</evidence>
<dbReference type="PROSITE" id="PS51257">
    <property type="entry name" value="PROKAR_LIPOPROTEIN"/>
    <property type="match status" value="1"/>
</dbReference>
<accession>S7UJR7</accession>
<dbReference type="AlphaFoldDB" id="S7UJR7"/>
<dbReference type="eggNOG" id="ENOG5033NH0">
    <property type="taxonomic scope" value="Bacteria"/>
</dbReference>
<dbReference type="OrthoDB" id="5421145at2"/>
<reference evidence="2 3" key="1">
    <citation type="journal article" date="2013" name="Genome Announc.">
        <title>Draft genome sequences for three mercury-methylating, sulfate-reducing bacteria.</title>
        <authorList>
            <person name="Brown S.D."/>
            <person name="Hurt R.A.Jr."/>
            <person name="Gilmour C.C."/>
            <person name="Elias D.A."/>
        </authorList>
    </citation>
    <scope>NUCLEOTIDE SEQUENCE [LARGE SCALE GENOMIC DNA]</scope>
    <source>
        <strain evidence="2 3">DSM 2059</strain>
    </source>
</reference>
<dbReference type="InterPro" id="IPR025634">
    <property type="entry name" value="DUF4292"/>
</dbReference>
<keyword evidence="1" id="KW-0732">Signal</keyword>